<organism evidence="2 3">
    <name type="scientific">Fibrella aestuarina BUZ 2</name>
    <dbReference type="NCBI Taxonomy" id="1166018"/>
    <lineage>
        <taxon>Bacteria</taxon>
        <taxon>Pseudomonadati</taxon>
        <taxon>Bacteroidota</taxon>
        <taxon>Cytophagia</taxon>
        <taxon>Cytophagales</taxon>
        <taxon>Spirosomataceae</taxon>
        <taxon>Fibrella</taxon>
    </lineage>
</organism>
<name>I0K6E2_9BACT</name>
<proteinExistence type="predicted"/>
<dbReference type="Gene3D" id="3.90.1150.200">
    <property type="match status" value="1"/>
</dbReference>
<dbReference type="Pfam" id="PF08818">
    <property type="entry name" value="DUF1801"/>
    <property type="match status" value="1"/>
</dbReference>
<dbReference type="HOGENOM" id="CLU_128703_1_0_10"/>
<evidence type="ECO:0000259" key="1">
    <source>
        <dbReference type="Pfam" id="PF08818"/>
    </source>
</evidence>
<accession>I0K6E2</accession>
<reference evidence="2 3" key="1">
    <citation type="journal article" date="2012" name="J. Bacteriol.">
        <title>Genome Sequence of Fibrella aestuarina BUZ 2T, a Filamentous Marine Bacterium.</title>
        <authorList>
            <person name="Filippini M."/>
            <person name="Qi W."/>
            <person name="Blom J."/>
            <person name="Goesmann A."/>
            <person name="Smits T.H."/>
            <person name="Bagheri H.C."/>
        </authorList>
    </citation>
    <scope>NUCLEOTIDE SEQUENCE [LARGE SCALE GENOMIC DNA]</scope>
    <source>
        <strain evidence="3">BUZ 2T</strain>
    </source>
</reference>
<dbReference type="STRING" id="1166018.FAES_1685"/>
<evidence type="ECO:0000313" key="3">
    <source>
        <dbReference type="Proteomes" id="UP000011058"/>
    </source>
</evidence>
<gene>
    <name evidence="2" type="ORF">FAES_1685</name>
</gene>
<dbReference type="KEGG" id="fae:FAES_1685"/>
<dbReference type="RefSeq" id="WP_015330794.1">
    <property type="nucleotide sequence ID" value="NC_020054.1"/>
</dbReference>
<dbReference type="EMBL" id="HE796683">
    <property type="protein sequence ID" value="CCG99695.1"/>
    <property type="molecule type" value="Genomic_DNA"/>
</dbReference>
<keyword evidence="3" id="KW-1185">Reference proteome</keyword>
<dbReference type="AlphaFoldDB" id="I0K6E2"/>
<evidence type="ECO:0000313" key="2">
    <source>
        <dbReference type="EMBL" id="CCG99695.1"/>
    </source>
</evidence>
<protein>
    <recommendedName>
        <fullName evidence="1">YdhG-like domain-containing protein</fullName>
    </recommendedName>
</protein>
<feature type="domain" description="YdhG-like" evidence="1">
    <location>
        <begin position="23"/>
        <end position="114"/>
    </location>
</feature>
<dbReference type="SUPFAM" id="SSF159888">
    <property type="entry name" value="YdhG-like"/>
    <property type="match status" value="1"/>
</dbReference>
<dbReference type="Proteomes" id="UP000011058">
    <property type="component" value="Chromosome"/>
</dbReference>
<dbReference type="eggNOG" id="COG5646">
    <property type="taxonomic scope" value="Bacteria"/>
</dbReference>
<dbReference type="OrthoDB" id="115213at2"/>
<sequence>MNAAQSTPTTIDDYIATFPAAVQSLLTQVRATIREAAPEATETIKYAMPTYVLDGNLVYFAAFAKHIGFYATPSGQEAFRERLAGYKTGKGSIQFPFDKPIPHDLIRDMVRYRVAENRAKAAAKRQQKATIS</sequence>
<dbReference type="InterPro" id="IPR014922">
    <property type="entry name" value="YdhG-like"/>
</dbReference>
<dbReference type="PATRIC" id="fig|1166018.3.peg.3422"/>